<comment type="caution">
    <text evidence="2">The sequence shown here is derived from an EMBL/GenBank/DDBJ whole genome shotgun (WGS) entry which is preliminary data.</text>
</comment>
<name>G4CYN5_9ACTN</name>
<evidence type="ECO:0000313" key="3">
    <source>
        <dbReference type="Proteomes" id="UP000005332"/>
    </source>
</evidence>
<reference evidence="2 3" key="1">
    <citation type="submission" date="2011-06" db="EMBL/GenBank/DDBJ databases">
        <authorList>
            <person name="Muzny D."/>
            <person name="Qin X."/>
            <person name="Deng J."/>
            <person name="Jiang H."/>
            <person name="Liu Y."/>
            <person name="Qu J."/>
            <person name="Song X.-Z."/>
            <person name="Zhang L."/>
            <person name="Thornton R."/>
            <person name="Coyle M."/>
            <person name="Francisco L."/>
            <person name="Jackson L."/>
            <person name="Javaid M."/>
            <person name="Korchina V."/>
            <person name="Kovar C."/>
            <person name="Mata R."/>
            <person name="Mathew T."/>
            <person name="Ngo R."/>
            <person name="Nguyen L."/>
            <person name="Nguyen N."/>
            <person name="Okwuonu G."/>
            <person name="Ongeri F."/>
            <person name="Pham C."/>
            <person name="Simmons D."/>
            <person name="Wilczek-Boney K."/>
            <person name="Hale W."/>
            <person name="Jakkamsetti A."/>
            <person name="Pham P."/>
            <person name="Ruth R."/>
            <person name="San Lucas F."/>
            <person name="Warren J."/>
            <person name="Zhang J."/>
            <person name="Zhao Z."/>
            <person name="Zhou C."/>
            <person name="Zhu D."/>
            <person name="Lee S."/>
            <person name="Bess C."/>
            <person name="Blankenburg K."/>
            <person name="Forbes L."/>
            <person name="Fu Q."/>
            <person name="Gubbala S."/>
            <person name="Hirani K."/>
            <person name="Jayaseelan J.C."/>
            <person name="Lara F."/>
            <person name="Munidasa M."/>
            <person name="Palculict T."/>
            <person name="Patil S."/>
            <person name="Pu L.-L."/>
            <person name="Saada N."/>
            <person name="Tang L."/>
            <person name="Weissenberger G."/>
            <person name="Zhu Y."/>
            <person name="Hemphill L."/>
            <person name="Shang Y."/>
            <person name="Youmans B."/>
            <person name="Ayvaz T."/>
            <person name="Ross M."/>
            <person name="Santibanez J."/>
            <person name="Aqrawi P."/>
            <person name="Gross S."/>
            <person name="Joshi V."/>
            <person name="Fowler G."/>
            <person name="Nazareth L."/>
            <person name="Reid J."/>
            <person name="Worley K."/>
            <person name="Petrosino J."/>
            <person name="Highlander S."/>
            <person name="Gibbs R."/>
        </authorList>
    </citation>
    <scope>NUCLEOTIDE SEQUENCE [LARGE SCALE GENOMIC DNA]</scope>
    <source>
        <strain evidence="2 3">ATCC 25577</strain>
    </source>
</reference>
<evidence type="ECO:0000313" key="2">
    <source>
        <dbReference type="EMBL" id="EGY77283.1"/>
    </source>
</evidence>
<feature type="region of interest" description="Disordered" evidence="1">
    <location>
        <begin position="73"/>
        <end position="109"/>
    </location>
</feature>
<dbReference type="AlphaFoldDB" id="G4CYN5"/>
<sequence length="254" mass="26490">MMSFPSHRKDATADRVNDGRPFLIGIMGTLLSTFRPGMAVARVRSRRAVAAAIAATAMASGCSRPIPAVPEAVVPTSSMTATPRYTPRPRPEPSTSPQRVTSVGGGRGALTCRPGEKVAMGFGDVEEALGARVARLMIRNCGTSTTTVPVMPKLQQSSESGVPVSVTWKPYDPKATPKRLAPGGFSGWELSWHSNGDCEHRGARRLVATEGTTTAALEGCLDLGGSYALTGESSTGPDGSDAVPTPEAAVRLLD</sequence>
<dbReference type="HOGENOM" id="CLU_1132824_0_0_11"/>
<accession>G4CYN5</accession>
<proteinExistence type="predicted"/>
<dbReference type="EMBL" id="AGBA01000015">
    <property type="protein sequence ID" value="EGY77283.1"/>
    <property type="molecule type" value="Genomic_DNA"/>
</dbReference>
<organism evidence="2 3">
    <name type="scientific">Cutibacterium avidum ATCC 25577</name>
    <dbReference type="NCBI Taxonomy" id="997355"/>
    <lineage>
        <taxon>Bacteria</taxon>
        <taxon>Bacillati</taxon>
        <taxon>Actinomycetota</taxon>
        <taxon>Actinomycetes</taxon>
        <taxon>Propionibacteriales</taxon>
        <taxon>Propionibacteriaceae</taxon>
        <taxon>Cutibacterium</taxon>
    </lineage>
</organism>
<gene>
    <name evidence="2" type="ORF">HMPREF9153_2236</name>
</gene>
<dbReference type="Proteomes" id="UP000005332">
    <property type="component" value="Unassembled WGS sequence"/>
</dbReference>
<protein>
    <recommendedName>
        <fullName evidence="4">DUF4232 domain-containing protein</fullName>
    </recommendedName>
</protein>
<evidence type="ECO:0000256" key="1">
    <source>
        <dbReference type="SAM" id="MobiDB-lite"/>
    </source>
</evidence>
<evidence type="ECO:0008006" key="4">
    <source>
        <dbReference type="Google" id="ProtNLM"/>
    </source>
</evidence>
<dbReference type="PATRIC" id="fig|997355.3.peg.2212"/>
<keyword evidence="3" id="KW-1185">Reference proteome</keyword>
<feature type="region of interest" description="Disordered" evidence="1">
    <location>
        <begin position="228"/>
        <end position="254"/>
    </location>
</feature>